<dbReference type="Pfam" id="PF05534">
    <property type="entry name" value="HicB"/>
    <property type="match status" value="1"/>
</dbReference>
<keyword evidence="2" id="KW-1185">Reference proteome</keyword>
<gene>
    <name evidence="1" type="ORF">SAMN05877838_1723</name>
</gene>
<dbReference type="SUPFAM" id="SSF143100">
    <property type="entry name" value="TTHA1013/TTHA0281-like"/>
    <property type="match status" value="1"/>
</dbReference>
<dbReference type="AlphaFoldDB" id="A0A286I9S1"/>
<dbReference type="OrthoDB" id="5297106at2"/>
<name>A0A286I9S1_9HYPH</name>
<evidence type="ECO:0000313" key="1">
    <source>
        <dbReference type="EMBL" id="SOE16840.1"/>
    </source>
</evidence>
<evidence type="ECO:0000313" key="2">
    <source>
        <dbReference type="Proteomes" id="UP000219465"/>
    </source>
</evidence>
<reference evidence="2" key="1">
    <citation type="submission" date="2017-08" db="EMBL/GenBank/DDBJ databases">
        <authorList>
            <person name="Varghese N."/>
            <person name="Submissions S."/>
        </authorList>
    </citation>
    <scope>NUCLEOTIDE SEQUENCE [LARGE SCALE GENOMIC DNA]</scope>
    <source>
        <strain evidence="2">KCTC 23107</strain>
    </source>
</reference>
<dbReference type="InterPro" id="IPR010985">
    <property type="entry name" value="Ribbon_hlx_hlx"/>
</dbReference>
<dbReference type="SUPFAM" id="SSF47598">
    <property type="entry name" value="Ribbon-helix-helix"/>
    <property type="match status" value="1"/>
</dbReference>
<dbReference type="GO" id="GO:0006355">
    <property type="term" value="P:regulation of DNA-templated transcription"/>
    <property type="evidence" value="ECO:0007669"/>
    <property type="project" value="InterPro"/>
</dbReference>
<dbReference type="InterPro" id="IPR008651">
    <property type="entry name" value="Uncharacterised_HicB"/>
</dbReference>
<dbReference type="Proteomes" id="UP000219465">
    <property type="component" value="Unassembled WGS sequence"/>
</dbReference>
<accession>A0A286I9S1</accession>
<dbReference type="InterPro" id="IPR035069">
    <property type="entry name" value="TTHA1013/TTHA0281-like"/>
</dbReference>
<proteinExistence type="predicted"/>
<protein>
    <submittedName>
        <fullName evidence="1">Predicted HicB family RNase H-like nuclease</fullName>
    </submittedName>
</protein>
<organism evidence="1 2">
    <name type="scientific">Hoeflea halophila</name>
    <dbReference type="NCBI Taxonomy" id="714899"/>
    <lineage>
        <taxon>Bacteria</taxon>
        <taxon>Pseudomonadati</taxon>
        <taxon>Pseudomonadota</taxon>
        <taxon>Alphaproteobacteria</taxon>
        <taxon>Hyphomicrobiales</taxon>
        <taxon>Rhizobiaceae</taxon>
        <taxon>Hoeflea</taxon>
    </lineage>
</organism>
<dbReference type="EMBL" id="OCPC01000002">
    <property type="protein sequence ID" value="SOE16840.1"/>
    <property type="molecule type" value="Genomic_DNA"/>
</dbReference>
<dbReference type="RefSeq" id="WP_097106967.1">
    <property type="nucleotide sequence ID" value="NZ_OCPC01000002.1"/>
</dbReference>
<sequence length="109" mass="12096">MTMMHYNGYEALVEFDEDAELFHGEVINTRDVITFQGNSASELKKAFAESVDDYLAFCAERGVEPDKPYSGQFVVRAEPALHRALVTAAKRAGVSLNKLVTTTLAREHS</sequence>